<evidence type="ECO:0008006" key="6">
    <source>
        <dbReference type="Google" id="ProtNLM"/>
    </source>
</evidence>
<dbReference type="Pfam" id="PF08293">
    <property type="entry name" value="MRP-S33"/>
    <property type="match status" value="1"/>
</dbReference>
<dbReference type="EMBL" id="LGRB01000014">
    <property type="protein sequence ID" value="OCT47282.1"/>
    <property type="molecule type" value="Genomic_DNA"/>
</dbReference>
<evidence type="ECO:0000256" key="2">
    <source>
        <dbReference type="ARBA" id="ARBA00022857"/>
    </source>
</evidence>
<dbReference type="Gene3D" id="3.40.50.720">
    <property type="entry name" value="NAD(P)-binding Rossmann-like Domain"/>
    <property type="match status" value="1"/>
</dbReference>
<organism evidence="4 5">
    <name type="scientific">Cladophialophora carrionii</name>
    <dbReference type="NCBI Taxonomy" id="86049"/>
    <lineage>
        <taxon>Eukaryota</taxon>
        <taxon>Fungi</taxon>
        <taxon>Dikarya</taxon>
        <taxon>Ascomycota</taxon>
        <taxon>Pezizomycotina</taxon>
        <taxon>Eurotiomycetes</taxon>
        <taxon>Chaetothyriomycetidae</taxon>
        <taxon>Chaetothyriales</taxon>
        <taxon>Herpotrichiellaceae</taxon>
        <taxon>Cladophialophora</taxon>
    </lineage>
</organism>
<evidence type="ECO:0000256" key="1">
    <source>
        <dbReference type="ARBA" id="ARBA00006484"/>
    </source>
</evidence>
<dbReference type="eggNOG" id="KOG0725">
    <property type="taxonomic scope" value="Eukaryota"/>
</dbReference>
<protein>
    <recommendedName>
        <fullName evidence="6">4-formylbenzenesulfonate dehydrogenase TsaC1/TsaC2</fullName>
    </recommendedName>
</protein>
<dbReference type="InterPro" id="IPR036291">
    <property type="entry name" value="NAD(P)-bd_dom_sf"/>
</dbReference>
<dbReference type="OrthoDB" id="294295at2759"/>
<dbReference type="AlphaFoldDB" id="A0A1C1CFN1"/>
<dbReference type="PANTHER" id="PTHR43639">
    <property type="entry name" value="OXIDOREDUCTASE, SHORT-CHAIN DEHYDROGENASE/REDUCTASE FAMILY (AFU_ORTHOLOGUE AFUA_5G02870)"/>
    <property type="match status" value="1"/>
</dbReference>
<keyword evidence="3" id="KW-0560">Oxidoreductase</keyword>
<dbReference type="InterPro" id="IPR013219">
    <property type="entry name" value="Ribosomal_mS33"/>
</dbReference>
<accession>A0A1C1CFN1</accession>
<dbReference type="NCBIfam" id="NF005559">
    <property type="entry name" value="PRK07231.1"/>
    <property type="match status" value="1"/>
</dbReference>
<dbReference type="PRINTS" id="PR00081">
    <property type="entry name" value="GDHRDH"/>
</dbReference>
<dbReference type="VEuPathDB" id="FungiDB:G647_02151"/>
<comment type="similarity">
    <text evidence="1">Belongs to the short-chain dehydrogenases/reductases (SDR) family.</text>
</comment>
<dbReference type="Proteomes" id="UP000094526">
    <property type="component" value="Unassembled WGS sequence"/>
</dbReference>
<dbReference type="VEuPathDB" id="FungiDB:G647_02152"/>
<gene>
    <name evidence="4" type="ORF">CLCR_02284</name>
</gene>
<evidence type="ECO:0000256" key="3">
    <source>
        <dbReference type="ARBA" id="ARBA00023002"/>
    </source>
</evidence>
<dbReference type="PRINTS" id="PR00080">
    <property type="entry name" value="SDRFAMILY"/>
</dbReference>
<evidence type="ECO:0000313" key="4">
    <source>
        <dbReference type="EMBL" id="OCT47282.1"/>
    </source>
</evidence>
<sequence length="567" mass="61211">MASASRGRLLQLTKLQCSIFSTTFNPMQQRLGNKVLRQRLRGPALAAYYPRRSATVEDVLKEFKRFDLAGFNEEEDDRFENVAFAKLRGKGAPKKKRTAAGTIYLCVEVDRSTDHVYRKSGEQEKEVMRTRSGFELRPTSPQIPMSSFGRNLSPPFRFHIAGTQTQASRSPGSQALVACAKAVLAEVLFAHKPLPLPQFLSRIPSDSVSPIAPATESASAGVEQQVIAGLVRTLGTIADGLGGLHEVQTGTGRLANKVAIVTGKDSGPLRVRWEKRECQKMLQSYPEQHRNRGHMRKMWFFVATLPPGSNSCYGDSFANGLSSPCTGAASGFGLATVRKFIEEGAKVVAADLNEQGLQKAYTDAADTHVALVTANVTSSSDWQKMVDLAVTKFGGLDILVNNAGTSYKNKPTLEVTEDEYDRVFAVNVKSIYLSVSAAIPALKNRGGGAIINIASIGAMRPRPGLVWYNASKGAVANATKGLAAEFGKDQIRINALCPLLSGTGLFENFVGVPYNEENMKKFLFNVPLGRLTDPKDVANVAAFLASDEGKFVTGVNLEVDGGRAVGS</sequence>
<dbReference type="PANTHER" id="PTHR43639:SF1">
    <property type="entry name" value="SHORT-CHAIN DEHYDROGENASE_REDUCTASE FAMILY PROTEIN"/>
    <property type="match status" value="1"/>
</dbReference>
<keyword evidence="2" id="KW-0521">NADP</keyword>
<dbReference type="STRING" id="86049.A0A1C1CFN1"/>
<dbReference type="VEuPathDB" id="FungiDB:CLCR_02284"/>
<dbReference type="Pfam" id="PF13561">
    <property type="entry name" value="adh_short_C2"/>
    <property type="match status" value="1"/>
</dbReference>
<reference evidence="5" key="1">
    <citation type="submission" date="2015-07" db="EMBL/GenBank/DDBJ databases">
        <authorList>
            <person name="Teixeira M.M."/>
            <person name="Souza R.C."/>
            <person name="Almeida L.G."/>
            <person name="Vicente V.A."/>
            <person name="de Hoog S."/>
            <person name="Bocca A.L."/>
            <person name="de Almeida S.R."/>
            <person name="Vasconcelos A.T."/>
            <person name="Felipe M.S."/>
        </authorList>
    </citation>
    <scope>NUCLEOTIDE SEQUENCE [LARGE SCALE GENOMIC DNA]</scope>
    <source>
        <strain evidence="5">KSF</strain>
    </source>
</reference>
<dbReference type="GO" id="GO:0016491">
    <property type="term" value="F:oxidoreductase activity"/>
    <property type="evidence" value="ECO:0007669"/>
    <property type="project" value="UniProtKB-KW"/>
</dbReference>
<proteinExistence type="inferred from homology"/>
<keyword evidence="5" id="KW-1185">Reference proteome</keyword>
<dbReference type="SUPFAM" id="SSF51735">
    <property type="entry name" value="NAD(P)-binding Rossmann-fold domains"/>
    <property type="match status" value="1"/>
</dbReference>
<dbReference type="FunFam" id="3.40.50.720:FF:000084">
    <property type="entry name" value="Short-chain dehydrogenase reductase"/>
    <property type="match status" value="1"/>
</dbReference>
<comment type="caution">
    <text evidence="4">The sequence shown here is derived from an EMBL/GenBank/DDBJ whole genome shotgun (WGS) entry which is preliminary data.</text>
</comment>
<dbReference type="InterPro" id="IPR002347">
    <property type="entry name" value="SDR_fam"/>
</dbReference>
<evidence type="ECO:0000313" key="5">
    <source>
        <dbReference type="Proteomes" id="UP000094526"/>
    </source>
</evidence>
<name>A0A1C1CFN1_9EURO</name>